<feature type="domain" description="Myb-like" evidence="10">
    <location>
        <begin position="128"/>
        <end position="180"/>
    </location>
</feature>
<evidence type="ECO:0000256" key="7">
    <source>
        <dbReference type="ARBA" id="ARBA00068153"/>
    </source>
</evidence>
<dbReference type="Pfam" id="PF00249">
    <property type="entry name" value="Myb_DNA-binding"/>
    <property type="match status" value="4"/>
</dbReference>
<reference evidence="13" key="1">
    <citation type="submission" date="2015-04" db="UniProtKB">
        <authorList>
            <consortium name="EnsemblPlants"/>
        </authorList>
    </citation>
    <scope>IDENTIFICATION</scope>
</reference>
<feature type="domain" description="HTH myb-type" evidence="12">
    <location>
        <begin position="128"/>
        <end position="184"/>
    </location>
</feature>
<name>A0A0E0L333_ORYPU</name>
<dbReference type="GO" id="GO:0003677">
    <property type="term" value="F:DNA binding"/>
    <property type="evidence" value="ECO:0007669"/>
    <property type="project" value="UniProtKB-KW"/>
</dbReference>
<accession>A0A0E0L333</accession>
<dbReference type="InterPro" id="IPR006447">
    <property type="entry name" value="Myb_dom_plants"/>
</dbReference>
<evidence type="ECO:0000256" key="6">
    <source>
        <dbReference type="ARBA" id="ARBA00023242"/>
    </source>
</evidence>
<protein>
    <recommendedName>
        <fullName evidence="7">Transcription factor MYBS1</fullName>
    </recommendedName>
    <alternativeName>
        <fullName evidence="8">Myb-related protein S1</fullName>
    </alternativeName>
</protein>
<keyword evidence="4" id="KW-0010">Activator</keyword>
<dbReference type="GO" id="GO:0005634">
    <property type="term" value="C:nucleus"/>
    <property type="evidence" value="ECO:0007669"/>
    <property type="project" value="UniProtKB-SubCell"/>
</dbReference>
<evidence type="ECO:0000259" key="11">
    <source>
        <dbReference type="PROSITE" id="PS51293"/>
    </source>
</evidence>
<dbReference type="CDD" id="cd00167">
    <property type="entry name" value="SANT"/>
    <property type="match status" value="4"/>
</dbReference>
<evidence type="ECO:0000256" key="4">
    <source>
        <dbReference type="ARBA" id="ARBA00023159"/>
    </source>
</evidence>
<dbReference type="GO" id="GO:0003700">
    <property type="term" value="F:DNA-binding transcription factor activity"/>
    <property type="evidence" value="ECO:0007669"/>
    <property type="project" value="UniProtKB-ARBA"/>
</dbReference>
<dbReference type="eggNOG" id="KOG0724">
    <property type="taxonomic scope" value="Eukaryota"/>
</dbReference>
<organism evidence="13">
    <name type="scientific">Oryza punctata</name>
    <name type="common">Red rice</name>
    <dbReference type="NCBI Taxonomy" id="4537"/>
    <lineage>
        <taxon>Eukaryota</taxon>
        <taxon>Viridiplantae</taxon>
        <taxon>Streptophyta</taxon>
        <taxon>Embryophyta</taxon>
        <taxon>Tracheophyta</taxon>
        <taxon>Spermatophyta</taxon>
        <taxon>Magnoliopsida</taxon>
        <taxon>Liliopsida</taxon>
        <taxon>Poales</taxon>
        <taxon>Poaceae</taxon>
        <taxon>BOP clade</taxon>
        <taxon>Oryzoideae</taxon>
        <taxon>Oryzeae</taxon>
        <taxon>Oryzinae</taxon>
        <taxon>Oryza</taxon>
    </lineage>
</organism>
<feature type="domain" description="SANT" evidence="11">
    <location>
        <begin position="313"/>
        <end position="366"/>
    </location>
</feature>
<evidence type="ECO:0000256" key="2">
    <source>
        <dbReference type="ARBA" id="ARBA00023015"/>
    </source>
</evidence>
<dbReference type="InterPro" id="IPR009057">
    <property type="entry name" value="Homeodomain-like_sf"/>
</dbReference>
<dbReference type="STRING" id="4537.A0A0E0L333"/>
<evidence type="ECO:0000313" key="14">
    <source>
        <dbReference type="Proteomes" id="UP000026962"/>
    </source>
</evidence>
<keyword evidence="14" id="KW-1185">Reference proteome</keyword>
<sequence length="385" mass="43113">MCGPIEDMHYDPVQSRFASIPSMAFYCGDMGGSSSSWTAPPVPSSRPWSKAEDKVFESALVAFPEHTHNRWALVASRIPGRSAHEVWEHYRVLVDDVDLIERGMVASPGCWDDCAGRGGAQGASRGGDERRRGVPWTEEEHRLFLEGLEKYGRGDWRNISRWSVKTRTPTQVASHAQKFFIRQANTSNRGDSKRKSIHDITALMRGSSSSWAAAMMAAPPVPSSRPWSKVEDKVFESALVTFLEHTHNRWALVASRLPGRSAHDVWEHYQVLVDDVNLIERGMVASPVYWDDADGRVGAQGGRSRGGGGDECRRGVAWTEEEHRLFLEGLEKYGRGDWRNISRWSVKTRTPTQVASHAQKFFIRQASAGSRSDSKRKSIHDITAP</sequence>
<dbReference type="PANTHER" id="PTHR44042:SF67">
    <property type="entry name" value="MYB-LIKE PROTEIN I"/>
    <property type="match status" value="1"/>
</dbReference>
<dbReference type="PROSITE" id="PS51293">
    <property type="entry name" value="SANT"/>
    <property type="match status" value="2"/>
</dbReference>
<keyword evidence="5" id="KW-0804">Transcription</keyword>
<comment type="subcellular location">
    <subcellularLocation>
        <location evidence="1">Nucleus</location>
    </subcellularLocation>
</comment>
<dbReference type="SUPFAM" id="SSF46689">
    <property type="entry name" value="Homeodomain-like"/>
    <property type="match status" value="4"/>
</dbReference>
<evidence type="ECO:0000256" key="5">
    <source>
        <dbReference type="ARBA" id="ARBA00023163"/>
    </source>
</evidence>
<proteinExistence type="predicted"/>
<feature type="region of interest" description="Disordered" evidence="9">
    <location>
        <begin position="366"/>
        <end position="385"/>
    </location>
</feature>
<feature type="domain" description="Myb-like" evidence="10">
    <location>
        <begin position="318"/>
        <end position="362"/>
    </location>
</feature>
<dbReference type="InterPro" id="IPR001005">
    <property type="entry name" value="SANT/Myb"/>
</dbReference>
<evidence type="ECO:0000313" key="13">
    <source>
        <dbReference type="EnsemblPlants" id="OPUNC05G16000.1"/>
    </source>
</evidence>
<keyword evidence="2" id="KW-0805">Transcription regulation</keyword>
<dbReference type="InterPro" id="IPR017930">
    <property type="entry name" value="Myb_dom"/>
</dbReference>
<dbReference type="PROSITE" id="PS50090">
    <property type="entry name" value="MYB_LIKE"/>
    <property type="match status" value="4"/>
</dbReference>
<keyword evidence="6" id="KW-0539">Nucleus</keyword>
<evidence type="ECO:0000259" key="10">
    <source>
        <dbReference type="PROSITE" id="PS50090"/>
    </source>
</evidence>
<feature type="domain" description="Myb-like" evidence="10">
    <location>
        <begin position="47"/>
        <end position="94"/>
    </location>
</feature>
<dbReference type="PROSITE" id="PS51294">
    <property type="entry name" value="HTH_MYB"/>
    <property type="match status" value="2"/>
</dbReference>
<dbReference type="PANTHER" id="PTHR44042">
    <property type="entry name" value="DUPLICATED HOMEODOMAIN-LIKE SUPERFAMILY PROTEIN-RELATED"/>
    <property type="match status" value="1"/>
</dbReference>
<dbReference type="InterPro" id="IPR017884">
    <property type="entry name" value="SANT_dom"/>
</dbReference>
<feature type="domain" description="Myb-like" evidence="10">
    <location>
        <begin position="226"/>
        <end position="273"/>
    </location>
</feature>
<dbReference type="GO" id="GO:0009744">
    <property type="term" value="P:response to sucrose"/>
    <property type="evidence" value="ECO:0007669"/>
    <property type="project" value="UniProtKB-ARBA"/>
</dbReference>
<dbReference type="Gramene" id="OPUNC05G16000.1">
    <property type="protein sequence ID" value="OPUNC05G16000.1"/>
    <property type="gene ID" value="OPUNC05G16000"/>
</dbReference>
<evidence type="ECO:0000256" key="9">
    <source>
        <dbReference type="SAM" id="MobiDB-lite"/>
    </source>
</evidence>
<dbReference type="SMART" id="SM00717">
    <property type="entry name" value="SANT"/>
    <property type="match status" value="4"/>
</dbReference>
<dbReference type="Proteomes" id="UP000026962">
    <property type="component" value="Chromosome 5"/>
</dbReference>
<feature type="compositionally biased region" description="Basic and acidic residues" evidence="9">
    <location>
        <begin position="372"/>
        <end position="385"/>
    </location>
</feature>
<evidence type="ECO:0000259" key="12">
    <source>
        <dbReference type="PROSITE" id="PS51294"/>
    </source>
</evidence>
<feature type="domain" description="HTH myb-type" evidence="12">
    <location>
        <begin position="310"/>
        <end position="366"/>
    </location>
</feature>
<evidence type="ECO:0000256" key="1">
    <source>
        <dbReference type="ARBA" id="ARBA00004123"/>
    </source>
</evidence>
<dbReference type="Gene3D" id="1.10.10.60">
    <property type="entry name" value="Homeodomain-like"/>
    <property type="match status" value="4"/>
</dbReference>
<feature type="domain" description="SANT" evidence="11">
    <location>
        <begin position="131"/>
        <end position="184"/>
    </location>
</feature>
<dbReference type="FunFam" id="1.10.10.60:FF:000154">
    <property type="entry name" value="Transcription factor SRM1"/>
    <property type="match status" value="2"/>
</dbReference>
<dbReference type="FunFam" id="1.10.10.60:FF:000009">
    <property type="entry name" value="transcription factor MYB1R1"/>
    <property type="match status" value="2"/>
</dbReference>
<dbReference type="EnsemblPlants" id="OPUNC05G16000.1">
    <property type="protein sequence ID" value="OPUNC05G16000.1"/>
    <property type="gene ID" value="OPUNC05G16000"/>
</dbReference>
<keyword evidence="3" id="KW-0238">DNA-binding</keyword>
<dbReference type="NCBIfam" id="TIGR01557">
    <property type="entry name" value="myb_SHAQKYF"/>
    <property type="match status" value="2"/>
</dbReference>
<evidence type="ECO:0000256" key="8">
    <source>
        <dbReference type="ARBA" id="ARBA00076145"/>
    </source>
</evidence>
<reference evidence="13" key="2">
    <citation type="submission" date="2018-05" db="EMBL/GenBank/DDBJ databases">
        <title>OpunRS2 (Oryza punctata Reference Sequence Version 2).</title>
        <authorList>
            <person name="Zhang J."/>
            <person name="Kudrna D."/>
            <person name="Lee S."/>
            <person name="Talag J."/>
            <person name="Welchert J."/>
            <person name="Wing R.A."/>
        </authorList>
    </citation>
    <scope>NUCLEOTIDE SEQUENCE [LARGE SCALE GENOMIC DNA]</scope>
</reference>
<dbReference type="GO" id="GO:0009739">
    <property type="term" value="P:response to gibberellin"/>
    <property type="evidence" value="ECO:0007669"/>
    <property type="project" value="UniProtKB-ARBA"/>
</dbReference>
<dbReference type="AlphaFoldDB" id="A0A0E0L333"/>
<evidence type="ECO:0000256" key="3">
    <source>
        <dbReference type="ARBA" id="ARBA00023125"/>
    </source>
</evidence>
<dbReference type="HOGENOM" id="CLU_814768_0_0_1"/>